<name>A0A8X6UN64_NEPPI</name>
<dbReference type="EMBL" id="BMAW01129611">
    <property type="protein sequence ID" value="GFU31137.1"/>
    <property type="molecule type" value="Genomic_DNA"/>
</dbReference>
<dbReference type="AlphaFoldDB" id="A0A8X6UN64"/>
<comment type="caution">
    <text evidence="1">The sequence shown here is derived from an EMBL/GenBank/DDBJ whole genome shotgun (WGS) entry which is preliminary data.</text>
</comment>
<dbReference type="Proteomes" id="UP000887013">
    <property type="component" value="Unassembled WGS sequence"/>
</dbReference>
<proteinExistence type="predicted"/>
<evidence type="ECO:0000313" key="1">
    <source>
        <dbReference type="EMBL" id="GFU31137.1"/>
    </source>
</evidence>
<gene>
    <name evidence="1" type="ORF">NPIL_497031</name>
</gene>
<keyword evidence="2" id="KW-1185">Reference proteome</keyword>
<organism evidence="1 2">
    <name type="scientific">Nephila pilipes</name>
    <name type="common">Giant wood spider</name>
    <name type="synonym">Nephila maculata</name>
    <dbReference type="NCBI Taxonomy" id="299642"/>
    <lineage>
        <taxon>Eukaryota</taxon>
        <taxon>Metazoa</taxon>
        <taxon>Ecdysozoa</taxon>
        <taxon>Arthropoda</taxon>
        <taxon>Chelicerata</taxon>
        <taxon>Arachnida</taxon>
        <taxon>Araneae</taxon>
        <taxon>Araneomorphae</taxon>
        <taxon>Entelegynae</taxon>
        <taxon>Araneoidea</taxon>
        <taxon>Nephilidae</taxon>
        <taxon>Nephila</taxon>
    </lineage>
</organism>
<evidence type="ECO:0000313" key="2">
    <source>
        <dbReference type="Proteomes" id="UP000887013"/>
    </source>
</evidence>
<accession>A0A8X6UN64</accession>
<reference evidence="1" key="1">
    <citation type="submission" date="2020-08" db="EMBL/GenBank/DDBJ databases">
        <title>Multicomponent nature underlies the extraordinary mechanical properties of spider dragline silk.</title>
        <authorList>
            <person name="Kono N."/>
            <person name="Nakamura H."/>
            <person name="Mori M."/>
            <person name="Yoshida Y."/>
            <person name="Ohtoshi R."/>
            <person name="Malay A.D."/>
            <person name="Moran D.A.P."/>
            <person name="Tomita M."/>
            <person name="Numata K."/>
            <person name="Arakawa K."/>
        </authorList>
    </citation>
    <scope>NUCLEOTIDE SEQUENCE</scope>
</reference>
<sequence length="116" mass="13359">MILIRRYVPYPDCRNSKPWSVKGVREILEGSLARQHCLVTTWTPSFPIRLARSLVSIPKVQLVVVLVVSLFSLAPQFNKSDDYLTWKKLQYSSQQNAAFLSSEIKTTHLHLSCLLW</sequence>
<protein>
    <submittedName>
        <fullName evidence="1">Uncharacterized protein</fullName>
    </submittedName>
</protein>